<dbReference type="SUPFAM" id="SSF49373">
    <property type="entry name" value="Invasin/intimin cell-adhesion fragments"/>
    <property type="match status" value="1"/>
</dbReference>
<dbReference type="AlphaFoldDB" id="A0A2W1NDW0"/>
<dbReference type="Gene3D" id="2.160.20.10">
    <property type="entry name" value="Single-stranded right-handed beta-helix, Pectin lyase-like"/>
    <property type="match status" value="1"/>
</dbReference>
<dbReference type="Gene3D" id="2.60.40.1080">
    <property type="match status" value="1"/>
</dbReference>
<evidence type="ECO:0000313" key="3">
    <source>
        <dbReference type="EMBL" id="PZE22154.1"/>
    </source>
</evidence>
<dbReference type="EMBL" id="NHRJ02000002">
    <property type="protein sequence ID" value="PZE22154.1"/>
    <property type="molecule type" value="Genomic_DNA"/>
</dbReference>
<feature type="compositionally biased region" description="Basic and acidic residues" evidence="1">
    <location>
        <begin position="706"/>
        <end position="730"/>
    </location>
</feature>
<dbReference type="InterPro" id="IPR012334">
    <property type="entry name" value="Pectin_lyas_fold"/>
</dbReference>
<dbReference type="RefSeq" id="WP_089199298.1">
    <property type="nucleotide sequence ID" value="NZ_NHRJ02000002.1"/>
</dbReference>
<comment type="caution">
    <text evidence="3">The sequence shown here is derived from an EMBL/GenBank/DDBJ whole genome shotgun (WGS) entry which is preliminary data.</text>
</comment>
<evidence type="ECO:0000256" key="1">
    <source>
        <dbReference type="SAM" id="MobiDB-lite"/>
    </source>
</evidence>
<dbReference type="SUPFAM" id="SSF51126">
    <property type="entry name" value="Pectin lyase-like"/>
    <property type="match status" value="1"/>
</dbReference>
<protein>
    <submittedName>
        <fullName evidence="3">Uncharacterized protein</fullName>
    </submittedName>
</protein>
<feature type="region of interest" description="Disordered" evidence="1">
    <location>
        <begin position="704"/>
        <end position="730"/>
    </location>
</feature>
<keyword evidence="4" id="KW-1185">Reference proteome</keyword>
<evidence type="ECO:0000256" key="2">
    <source>
        <dbReference type="SAM" id="SignalP"/>
    </source>
</evidence>
<dbReference type="OrthoDB" id="5488826at2"/>
<gene>
    <name evidence="3" type="ORF">CBW46_007195</name>
</gene>
<feature type="chain" id="PRO_5015886646" evidence="2">
    <location>
        <begin position="32"/>
        <end position="856"/>
    </location>
</feature>
<organism evidence="3 4">
    <name type="scientific">Paenibacillus xerothermodurans</name>
    <dbReference type="NCBI Taxonomy" id="1977292"/>
    <lineage>
        <taxon>Bacteria</taxon>
        <taxon>Bacillati</taxon>
        <taxon>Bacillota</taxon>
        <taxon>Bacilli</taxon>
        <taxon>Bacillales</taxon>
        <taxon>Paenibacillaceae</taxon>
        <taxon>Paenibacillus</taxon>
    </lineage>
</organism>
<dbReference type="InterPro" id="IPR011050">
    <property type="entry name" value="Pectin_lyase_fold/virulence"/>
</dbReference>
<keyword evidence="2" id="KW-0732">Signal</keyword>
<evidence type="ECO:0000313" key="4">
    <source>
        <dbReference type="Proteomes" id="UP000214746"/>
    </source>
</evidence>
<dbReference type="Proteomes" id="UP000214746">
    <property type="component" value="Unassembled WGS sequence"/>
</dbReference>
<proteinExistence type="predicted"/>
<sequence length="856" mass="93190">MLPIRMRSTVQRWLTASLLVALTVPGSMSLAAPAAGPNTAGDTVGSAVIESVYIQDAYGQTLGNYDTVTLKTGDEFRLQLGGKLSSGEPADMSKAQIVWHSAKTETANVDADGIVSAIQAGAAKITGRATLNNVTKESSVWVDVYDPSILLVDVEMIHPNIIKEIGKPALVRLGGQYPAVGLVPHTAGKVSASLVSSTSGKVLKELPAEPLEPDVEQQLVFPGIVEQYGQYEIRLKFEFAEGKQAYDTLFFTAQNEQDVGPDESAIAYVGADGKMIHVPDYRGNRIIDFSNAGYMGGGVEIPDVQARIVVEPGEGDDTARVQAAIDKVSSMPQAADGFRGAVLLKKGTYEIEGSLRIRASGVVLRGEGQAEDGTILYATGTTKRDILQITGKPVQLLTETSEAVSDLFVPSGARSFHVDDASGFKVGDKIMVRRHGNSRWIHEVKMDTIFERSGTVQWTPFHLDFDRVITDIEDDRITIDAPLPNSIERRWGGGEVIKYEDPDRLEQAGVENLRVDSAFDPSVTAEHNGKTYFSDENHAVSFAIFSHVKNAWMREVTGLHLNHALAHVSRGAKWVTVQDTNSLDMVSVITGGTRYPYKISGELTLMQRNHAETARHAFVVDSRVQGPNVFLDSDSVEEYASSEPHHRWSVGGLYDNVKADIAIQDRGQLGSGHGWSGANYVTWNTEGGLIAQQPPTAQNYAIGHVGSKDKPYLPNSNDRRPRSDGYWEHQGTHVSPRSLYLTQLQDRLGAEAVRNIARSPVGGGRLNTPVLPADLPELKGIKLEGLGKQEFKPGVYDYVVALPPGTTTVPVIRPHDMRHHAELLQASSIHGTTILNITDKKDPTKSVRYNIRFAVQ</sequence>
<reference evidence="3" key="1">
    <citation type="submission" date="2018-06" db="EMBL/GenBank/DDBJ databases">
        <title>Paenibacillus xerothermodurans sp. nov. an extremely dry heat resistant spore forming bacterium isolated from the soil of Cape Canaveral, Florida.</title>
        <authorList>
            <person name="Seuylemezian A."/>
            <person name="Kaur N."/>
            <person name="Patil P."/>
            <person name="Patil P."/>
            <person name="Mayilraj S."/>
            <person name="Vaishampayan P."/>
        </authorList>
    </citation>
    <scope>NUCLEOTIDE SEQUENCE [LARGE SCALE GENOMIC DNA]</scope>
    <source>
        <strain evidence="3">ATCC 27380</strain>
    </source>
</reference>
<feature type="signal peptide" evidence="2">
    <location>
        <begin position="1"/>
        <end position="31"/>
    </location>
</feature>
<dbReference type="InterPro" id="IPR008964">
    <property type="entry name" value="Invasin/intimin_cell_adhesion"/>
</dbReference>
<name>A0A2W1NDW0_PAEXE</name>
<accession>A0A2W1NDW0</accession>